<dbReference type="PROSITE" id="PS51257">
    <property type="entry name" value="PROKAR_LIPOPROTEIN"/>
    <property type="match status" value="1"/>
</dbReference>
<protein>
    <recommendedName>
        <fullName evidence="4">Secreted protein</fullName>
    </recommendedName>
</protein>
<name>A0A8J8T165_HALGN</name>
<dbReference type="Proteomes" id="UP000785679">
    <property type="component" value="Unassembled WGS sequence"/>
</dbReference>
<evidence type="ECO:0008006" key="4">
    <source>
        <dbReference type="Google" id="ProtNLM"/>
    </source>
</evidence>
<evidence type="ECO:0000313" key="3">
    <source>
        <dbReference type="Proteomes" id="UP000785679"/>
    </source>
</evidence>
<organism evidence="2 3">
    <name type="scientific">Halteria grandinella</name>
    <dbReference type="NCBI Taxonomy" id="5974"/>
    <lineage>
        <taxon>Eukaryota</taxon>
        <taxon>Sar</taxon>
        <taxon>Alveolata</taxon>
        <taxon>Ciliophora</taxon>
        <taxon>Intramacronucleata</taxon>
        <taxon>Spirotrichea</taxon>
        <taxon>Stichotrichia</taxon>
        <taxon>Sporadotrichida</taxon>
        <taxon>Halteriidae</taxon>
        <taxon>Halteria</taxon>
    </lineage>
</organism>
<evidence type="ECO:0000256" key="1">
    <source>
        <dbReference type="SAM" id="SignalP"/>
    </source>
</evidence>
<feature type="chain" id="PRO_5035282392" description="Secreted protein" evidence="1">
    <location>
        <begin position="18"/>
        <end position="200"/>
    </location>
</feature>
<keyword evidence="3" id="KW-1185">Reference proteome</keyword>
<accession>A0A8J8T165</accession>
<dbReference type="EMBL" id="RRYP01010345">
    <property type="protein sequence ID" value="TNV78437.1"/>
    <property type="molecule type" value="Genomic_DNA"/>
</dbReference>
<dbReference type="AlphaFoldDB" id="A0A8J8T165"/>
<proteinExistence type="predicted"/>
<evidence type="ECO:0000313" key="2">
    <source>
        <dbReference type="EMBL" id="TNV78437.1"/>
    </source>
</evidence>
<gene>
    <name evidence="2" type="ORF">FGO68_gene3784</name>
</gene>
<feature type="signal peptide" evidence="1">
    <location>
        <begin position="1"/>
        <end position="17"/>
    </location>
</feature>
<comment type="caution">
    <text evidence="2">The sequence shown here is derived from an EMBL/GenBank/DDBJ whole genome shotgun (WGS) entry which is preliminary data.</text>
</comment>
<sequence length="200" mass="23066">MFFLLKILILSVSLSIACHRPSCSHVCMRAYLSYSSPMLLLSTRQNPHSCNLFEAMSLQTDDFLLLSQTYYFFNYIGCLFSYLNCSASRRFQIKAGWNILRLIAIIILSGDHFHHNSEQESIYISSALSLRFFILRPIIIQGVLHTPLSWNERKIPGAKLAQIRFSLEKQSRLVEYKHILKSVKVHLGQLQQILCKSNPL</sequence>
<reference evidence="2" key="1">
    <citation type="submission" date="2019-06" db="EMBL/GenBank/DDBJ databases">
        <authorList>
            <person name="Zheng W."/>
        </authorList>
    </citation>
    <scope>NUCLEOTIDE SEQUENCE</scope>
    <source>
        <strain evidence="2">QDHG01</strain>
    </source>
</reference>
<keyword evidence="1" id="KW-0732">Signal</keyword>